<accession>A0A261RUV2</accession>
<reference evidence="2 3" key="1">
    <citation type="submission" date="2017-05" db="EMBL/GenBank/DDBJ databases">
        <title>Complete and WGS of Bordetella genogroups.</title>
        <authorList>
            <person name="Spilker T."/>
            <person name="LiPuma J."/>
        </authorList>
    </citation>
    <scope>NUCLEOTIDE SEQUENCE [LARGE SCALE GENOMIC DNA]</scope>
    <source>
        <strain evidence="2 3">AU17610</strain>
    </source>
</reference>
<dbReference type="Proteomes" id="UP000217005">
    <property type="component" value="Unassembled WGS sequence"/>
</dbReference>
<evidence type="ECO:0000256" key="1">
    <source>
        <dbReference type="SAM" id="MobiDB-lite"/>
    </source>
</evidence>
<sequence length="240" mass="26859">MQHLMTERGPAQGRLGDRRSLGGRHGPLKYYIRRSLFAARSARLARACAGSRKARQTEQGETMQSVRRKALLGLGSLLAVAASGCTSGGPPAGGRRPPEFLTLFAFNYSDRYIHTVWVDGRWMGNVGAYTNGGSVMGPRAPKPRDFAPGETRYLRVVWELGNRYDLKTNRYEQGQKTLERHEAMVLLKVPTPFPPAPSTILLHFYQDGHVEAELLDASQNKFDMRREPVPAAHREAKHYN</sequence>
<name>A0A261RUV2_9BORD</name>
<evidence type="ECO:0008006" key="4">
    <source>
        <dbReference type="Google" id="ProtNLM"/>
    </source>
</evidence>
<evidence type="ECO:0000313" key="2">
    <source>
        <dbReference type="EMBL" id="OZI28848.1"/>
    </source>
</evidence>
<dbReference type="OrthoDB" id="5514723at2"/>
<comment type="caution">
    <text evidence="2">The sequence shown here is derived from an EMBL/GenBank/DDBJ whole genome shotgun (WGS) entry which is preliminary data.</text>
</comment>
<proteinExistence type="predicted"/>
<dbReference type="EMBL" id="NEVL01000006">
    <property type="protein sequence ID" value="OZI28848.1"/>
    <property type="molecule type" value="Genomic_DNA"/>
</dbReference>
<feature type="region of interest" description="Disordered" evidence="1">
    <location>
        <begin position="1"/>
        <end position="21"/>
    </location>
</feature>
<dbReference type="AlphaFoldDB" id="A0A261RUV2"/>
<dbReference type="InterPro" id="IPR021733">
    <property type="entry name" value="DUF3304"/>
</dbReference>
<evidence type="ECO:0000313" key="3">
    <source>
        <dbReference type="Proteomes" id="UP000217005"/>
    </source>
</evidence>
<dbReference type="Pfam" id="PF11745">
    <property type="entry name" value="DUF3304"/>
    <property type="match status" value="1"/>
</dbReference>
<organism evidence="2 3">
    <name type="scientific">Bordetella genomosp. 1</name>
    <dbReference type="NCBI Taxonomy" id="1395607"/>
    <lineage>
        <taxon>Bacteria</taxon>
        <taxon>Pseudomonadati</taxon>
        <taxon>Pseudomonadota</taxon>
        <taxon>Betaproteobacteria</taxon>
        <taxon>Burkholderiales</taxon>
        <taxon>Alcaligenaceae</taxon>
        <taxon>Bordetella</taxon>
    </lineage>
</organism>
<protein>
    <recommendedName>
        <fullName evidence="4">DUF3304 domain-containing protein</fullName>
    </recommendedName>
</protein>
<gene>
    <name evidence="2" type="ORF">CEG14_23220</name>
</gene>